<dbReference type="AlphaFoldDB" id="A0A7C9RWK2"/>
<evidence type="ECO:0000313" key="8">
    <source>
        <dbReference type="Proteomes" id="UP000481360"/>
    </source>
</evidence>
<evidence type="ECO:0000256" key="4">
    <source>
        <dbReference type="ARBA" id="ARBA00022691"/>
    </source>
</evidence>
<accession>A0A7C9RWK2</accession>
<protein>
    <submittedName>
        <fullName evidence="7">Methyltransferase domain-containing protein</fullName>
    </submittedName>
</protein>
<sequence length="256" mass="28087">MDRRQLSALAHADHPISAPLSDSTVEHLLHRAIRGQDDHLLDLGCGDGTWLLRALQAHGGVTAVGVDISGEGFDHVLSEAARLGLEDRLELRRQDVAEYRSTRKADLVLSVGAAYAFGGLLQTLDAAREHLAEDGMFLLGDCFWEREPDADVRAEMENGPQKFADLPTTVAQVVADGWTPIYGHISTMAEWDEYQWCWTGTLAQWALDNPEHPASGLAHQMSAAHRTSWLGGYRGFLGFVVLLLRRTPPPASTEVS</sequence>
<feature type="domain" description="Methyltransferase" evidence="6">
    <location>
        <begin position="37"/>
        <end position="160"/>
    </location>
</feature>
<dbReference type="PANTHER" id="PTHR43667">
    <property type="entry name" value="CYCLOPROPANE-FATTY-ACYL-PHOSPHOLIPID SYNTHASE"/>
    <property type="match status" value="1"/>
</dbReference>
<dbReference type="GO" id="GO:0032259">
    <property type="term" value="P:methylation"/>
    <property type="evidence" value="ECO:0007669"/>
    <property type="project" value="UniProtKB-KW"/>
</dbReference>
<evidence type="ECO:0000256" key="5">
    <source>
        <dbReference type="ARBA" id="ARBA00023098"/>
    </source>
</evidence>
<comment type="caution">
    <text evidence="7">The sequence shown here is derived from an EMBL/GenBank/DDBJ whole genome shotgun (WGS) entry which is preliminary data.</text>
</comment>
<dbReference type="GO" id="GO:0006629">
    <property type="term" value="P:lipid metabolic process"/>
    <property type="evidence" value="ECO:0007669"/>
    <property type="project" value="UniProtKB-KW"/>
</dbReference>
<evidence type="ECO:0000259" key="6">
    <source>
        <dbReference type="Pfam" id="PF13847"/>
    </source>
</evidence>
<keyword evidence="4" id="KW-0949">S-adenosyl-L-methionine</keyword>
<keyword evidence="3 7" id="KW-0808">Transferase</keyword>
<gene>
    <name evidence="7" type="ORF">G7043_31525</name>
</gene>
<keyword evidence="2 7" id="KW-0489">Methyltransferase</keyword>
<dbReference type="Pfam" id="PF13847">
    <property type="entry name" value="Methyltransf_31"/>
    <property type="match status" value="1"/>
</dbReference>
<dbReference type="CDD" id="cd02440">
    <property type="entry name" value="AdoMet_MTases"/>
    <property type="match status" value="1"/>
</dbReference>
<dbReference type="Proteomes" id="UP000481360">
    <property type="component" value="Unassembled WGS sequence"/>
</dbReference>
<evidence type="ECO:0000313" key="7">
    <source>
        <dbReference type="EMBL" id="NGY63463.1"/>
    </source>
</evidence>
<keyword evidence="5" id="KW-0443">Lipid metabolism</keyword>
<evidence type="ECO:0000256" key="2">
    <source>
        <dbReference type="ARBA" id="ARBA00022603"/>
    </source>
</evidence>
<reference evidence="7 8" key="1">
    <citation type="submission" date="2020-03" db="EMBL/GenBank/DDBJ databases">
        <title>Isolation and identification of active actinomycetes.</title>
        <authorList>
            <person name="Sun X."/>
        </authorList>
    </citation>
    <scope>NUCLEOTIDE SEQUENCE [LARGE SCALE GENOMIC DNA]</scope>
    <source>
        <strain evidence="7 8">NEAU-D13</strain>
    </source>
</reference>
<dbReference type="PANTHER" id="PTHR43667:SF1">
    <property type="entry name" value="CYCLOPROPANE-FATTY-ACYL-PHOSPHOLIPID SYNTHASE"/>
    <property type="match status" value="1"/>
</dbReference>
<name>A0A7C9RWK2_9PSEU</name>
<dbReference type="RefSeq" id="WP_166051901.1">
    <property type="nucleotide sequence ID" value="NZ_JAAMPJ010000010.1"/>
</dbReference>
<dbReference type="EMBL" id="JAAMPJ010000010">
    <property type="protein sequence ID" value="NGY63463.1"/>
    <property type="molecule type" value="Genomic_DNA"/>
</dbReference>
<dbReference type="InterPro" id="IPR025714">
    <property type="entry name" value="Methyltranfer_dom"/>
</dbReference>
<dbReference type="GO" id="GO:0008168">
    <property type="term" value="F:methyltransferase activity"/>
    <property type="evidence" value="ECO:0007669"/>
    <property type="project" value="UniProtKB-KW"/>
</dbReference>
<comment type="similarity">
    <text evidence="1">Belongs to the CFA/CMAS family.</text>
</comment>
<proteinExistence type="inferred from homology"/>
<organism evidence="7 8">
    <name type="scientific">Lentzea alba</name>
    <dbReference type="NCBI Taxonomy" id="2714351"/>
    <lineage>
        <taxon>Bacteria</taxon>
        <taxon>Bacillati</taxon>
        <taxon>Actinomycetota</taxon>
        <taxon>Actinomycetes</taxon>
        <taxon>Pseudonocardiales</taxon>
        <taxon>Pseudonocardiaceae</taxon>
        <taxon>Lentzea</taxon>
    </lineage>
</organism>
<evidence type="ECO:0000256" key="3">
    <source>
        <dbReference type="ARBA" id="ARBA00022679"/>
    </source>
</evidence>
<dbReference type="SUPFAM" id="SSF53335">
    <property type="entry name" value="S-adenosyl-L-methionine-dependent methyltransferases"/>
    <property type="match status" value="1"/>
</dbReference>
<dbReference type="InterPro" id="IPR050723">
    <property type="entry name" value="CFA/CMAS"/>
</dbReference>
<evidence type="ECO:0000256" key="1">
    <source>
        <dbReference type="ARBA" id="ARBA00010815"/>
    </source>
</evidence>
<keyword evidence="8" id="KW-1185">Reference proteome</keyword>
<dbReference type="InterPro" id="IPR029063">
    <property type="entry name" value="SAM-dependent_MTases_sf"/>
</dbReference>
<dbReference type="Gene3D" id="3.40.50.150">
    <property type="entry name" value="Vaccinia Virus protein VP39"/>
    <property type="match status" value="1"/>
</dbReference>